<organism evidence="1 2">
    <name type="scientific">Micromonospora chokoriensis</name>
    <dbReference type="NCBI Taxonomy" id="356851"/>
    <lineage>
        <taxon>Bacteria</taxon>
        <taxon>Bacillati</taxon>
        <taxon>Actinomycetota</taxon>
        <taxon>Actinomycetes</taxon>
        <taxon>Micromonosporales</taxon>
        <taxon>Micromonosporaceae</taxon>
        <taxon>Micromonospora</taxon>
    </lineage>
</organism>
<sequence>MQQAAQQPGSERLPDAAVDLLLQLVDEVDAKVRTVQSV</sequence>
<name>A0A1C4Y7P3_9ACTN</name>
<dbReference type="EMBL" id="LT607409">
    <property type="protein sequence ID" value="SCF16734.1"/>
    <property type="molecule type" value="Genomic_DNA"/>
</dbReference>
<keyword evidence="2" id="KW-1185">Reference proteome</keyword>
<gene>
    <name evidence="1" type="ORF">GA0070612_4390</name>
</gene>
<evidence type="ECO:0000313" key="1">
    <source>
        <dbReference type="EMBL" id="SCF16734.1"/>
    </source>
</evidence>
<proteinExistence type="predicted"/>
<dbReference type="Proteomes" id="UP000198224">
    <property type="component" value="Chromosome I"/>
</dbReference>
<protein>
    <submittedName>
        <fullName evidence="1">Uncharacterized protein</fullName>
    </submittedName>
</protein>
<reference evidence="2" key="1">
    <citation type="submission" date="2016-06" db="EMBL/GenBank/DDBJ databases">
        <authorList>
            <person name="Varghese N."/>
            <person name="Submissions Spin"/>
        </authorList>
    </citation>
    <scope>NUCLEOTIDE SEQUENCE [LARGE SCALE GENOMIC DNA]</scope>
    <source>
        <strain evidence="2">DSM 45160</strain>
    </source>
</reference>
<dbReference type="AlphaFoldDB" id="A0A1C4Y7P3"/>
<evidence type="ECO:0000313" key="2">
    <source>
        <dbReference type="Proteomes" id="UP000198224"/>
    </source>
</evidence>
<accession>A0A1C4Y7P3</accession>